<comment type="catalytic activity">
    <reaction evidence="2 14">
        <text>2-C-methyl-D-erythritol 4-phosphate + CTP + H(+) = 4-CDP-2-C-methyl-D-erythritol + diphosphate</text>
        <dbReference type="Rhea" id="RHEA:13429"/>
        <dbReference type="ChEBI" id="CHEBI:15378"/>
        <dbReference type="ChEBI" id="CHEBI:33019"/>
        <dbReference type="ChEBI" id="CHEBI:37563"/>
        <dbReference type="ChEBI" id="CHEBI:57823"/>
        <dbReference type="ChEBI" id="CHEBI:58262"/>
        <dbReference type="EC" id="2.7.7.60"/>
    </reaction>
</comment>
<feature type="binding site" evidence="14">
    <location>
        <begin position="380"/>
        <end position="383"/>
    </location>
    <ligand>
        <name>4-CDP-2-C-methyl-D-erythritol 2-phosphate</name>
        <dbReference type="ChEBI" id="CHEBI:57919"/>
    </ligand>
</feature>
<dbReference type="GO" id="GO:0008685">
    <property type="term" value="F:2-C-methyl-D-erythritol 2,4-cyclodiphosphate synthase activity"/>
    <property type="evidence" value="ECO:0007669"/>
    <property type="project" value="UniProtKB-UniRule"/>
</dbReference>
<dbReference type="InterPro" id="IPR026596">
    <property type="entry name" value="IspD/F"/>
</dbReference>
<evidence type="ECO:0000256" key="2">
    <source>
        <dbReference type="ARBA" id="ARBA00001282"/>
    </source>
</evidence>
<dbReference type="PANTHER" id="PTHR43181:SF1">
    <property type="entry name" value="2-C-METHYL-D-ERYTHRITOL 2,4-CYCLODIPHOSPHATE SYNTHASE, CHLOROPLASTIC"/>
    <property type="match status" value="1"/>
</dbReference>
<feature type="binding site" evidence="14">
    <location>
        <begin position="256"/>
        <end position="258"/>
    </location>
    <ligand>
        <name>4-CDP-2-C-methyl-D-erythritol 2-phosphate</name>
        <dbReference type="ChEBI" id="CHEBI:57919"/>
    </ligand>
</feature>
<dbReference type="GO" id="GO:0046872">
    <property type="term" value="F:metal ion binding"/>
    <property type="evidence" value="ECO:0007669"/>
    <property type="project" value="UniProtKB-KW"/>
</dbReference>
<comment type="similarity">
    <text evidence="7">Belongs to the IspD/TarI cytidylyltransferase family. IspD subfamily.</text>
</comment>
<evidence type="ECO:0000256" key="4">
    <source>
        <dbReference type="ARBA" id="ARBA00004709"/>
    </source>
</evidence>
<sequence length="414" mass="43915">MRDHIQKMQPEEQLSCGVVIVAAGRGERAGQSTEGPKQYRTIGDKPVIAHTLDTFATWPETGPIVVVIHPDDEDLLAAARRRSPARELLVVHGGATRQQSVLAGLEAVAATGSRYVMIHDAVRPFADHALLSRCADALAKGARAVLPAIAVSDTLKRADAAGVVTETVSRNHLHAAQTPQTFDLKAILDAHRAAATSGRTDFTDDASIAEWAGIPVMLVEGTVDNVKLTLKRDIAMADEKLKRHLIPDVRTGNGYDVHQLVEGDGVTLCGVLIPHTKKLSGHSDADVALHALTDALLATCGAGDIGDHFPPSDPQWKGAPSRIFLEHAASIVRQRGGTITNADISLIAEAPKVGPHRQAMRENLADMLGIDLDRCSVKATTNERLGFVGRDEGIAAIATATVVYTSGGAHDVAE</sequence>
<evidence type="ECO:0000256" key="1">
    <source>
        <dbReference type="ARBA" id="ARBA00000200"/>
    </source>
</evidence>
<comment type="caution">
    <text evidence="16">The sequence shown here is derived from an EMBL/GenBank/DDBJ whole genome shotgun (WGS) entry which is preliminary data.</text>
</comment>
<dbReference type="Gene3D" id="3.30.1330.50">
    <property type="entry name" value="2-C-methyl-D-erythritol 2,4-cyclodiphosphate synthase"/>
    <property type="match status" value="1"/>
</dbReference>
<dbReference type="HAMAP" id="MF_01520">
    <property type="entry name" value="IspDF"/>
    <property type="match status" value="1"/>
</dbReference>
<dbReference type="NCBIfam" id="NF006899">
    <property type="entry name" value="PRK09382.1"/>
    <property type="match status" value="1"/>
</dbReference>
<dbReference type="CDD" id="cd00554">
    <property type="entry name" value="MECDP_synthase"/>
    <property type="match status" value="1"/>
</dbReference>
<dbReference type="InterPro" id="IPR036571">
    <property type="entry name" value="MECDP_synthase_sf"/>
</dbReference>
<feature type="site" description="Positions MEP for the nucleophilic attack" evidence="14">
    <location>
        <position position="227"/>
    </location>
</feature>
<dbReference type="InterPro" id="IPR034683">
    <property type="entry name" value="IspD/TarI"/>
</dbReference>
<dbReference type="UniPathway" id="UPA00056">
    <property type="reaction ID" value="UER00093"/>
</dbReference>
<dbReference type="AlphaFoldDB" id="A0A0L8C7S6"/>
<feature type="binding site" evidence="14">
    <location>
        <position position="258"/>
    </location>
    <ligand>
        <name>a divalent metal cation</name>
        <dbReference type="ChEBI" id="CHEBI:60240"/>
    </ligand>
</feature>
<evidence type="ECO:0000313" key="17">
    <source>
        <dbReference type="Proteomes" id="UP000037425"/>
    </source>
</evidence>
<feature type="binding site" evidence="14">
    <location>
        <begin position="304"/>
        <end position="306"/>
    </location>
    <ligand>
        <name>4-CDP-2-C-methyl-D-erythritol 2-phosphate</name>
        <dbReference type="ChEBI" id="CHEBI:57919"/>
    </ligand>
</feature>
<dbReference type="GO" id="GO:0016114">
    <property type="term" value="P:terpenoid biosynthetic process"/>
    <property type="evidence" value="ECO:0007669"/>
    <property type="project" value="InterPro"/>
</dbReference>
<dbReference type="NCBIfam" id="TIGR00151">
    <property type="entry name" value="ispF"/>
    <property type="match status" value="1"/>
</dbReference>
<keyword evidence="13 14" id="KW-0511">Multifunctional enzyme</keyword>
<dbReference type="SUPFAM" id="SSF53448">
    <property type="entry name" value="Nucleotide-diphospho-sugar transferases"/>
    <property type="match status" value="1"/>
</dbReference>
<evidence type="ECO:0000256" key="10">
    <source>
        <dbReference type="ARBA" id="ARBA00022723"/>
    </source>
</evidence>
<dbReference type="CDD" id="cd02516">
    <property type="entry name" value="CDP-ME_synthetase"/>
    <property type="match status" value="1"/>
</dbReference>
<dbReference type="EC" id="2.7.7.60" evidence="14"/>
<dbReference type="Pfam" id="PF02542">
    <property type="entry name" value="YgbB"/>
    <property type="match status" value="1"/>
</dbReference>
<protein>
    <recommendedName>
        <fullName evidence="14">Bifunctional enzyme IspD/IspF</fullName>
    </recommendedName>
    <domain>
        <recommendedName>
            <fullName evidence="14">2-C-methyl-D-erythritol 4-phosphate cytidylyltransferase</fullName>
            <ecNumber evidence="14">2.7.7.60</ecNumber>
        </recommendedName>
        <alternativeName>
            <fullName evidence="14">4-diphosphocytidyl-2C-methyl-D-erythritol synthase</fullName>
        </alternativeName>
        <alternativeName>
            <fullName evidence="14">MEP cytidylyltransferase</fullName>
            <shortName evidence="14">MCT</shortName>
        </alternativeName>
    </domain>
    <domain>
        <recommendedName>
            <fullName evidence="14">2-C-methyl-D-erythritol 2,4-cyclodiphosphate synthase</fullName>
            <shortName evidence="14">MECDP-synthase</shortName>
            <shortName evidence="14">MECPP-synthase</shortName>
            <shortName evidence="14">MECPS</shortName>
            <ecNumber evidence="14">4.6.1.12</ecNumber>
        </recommendedName>
    </domain>
</protein>
<dbReference type="InterPro" id="IPR001228">
    <property type="entry name" value="IspD"/>
</dbReference>
<dbReference type="Pfam" id="PF01128">
    <property type="entry name" value="IspD"/>
    <property type="match status" value="1"/>
</dbReference>
<evidence type="ECO:0000256" key="14">
    <source>
        <dbReference type="HAMAP-Rule" id="MF_01520"/>
    </source>
</evidence>
<feature type="region of interest" description="2-C-methyl-D-erythritol 4-phosphate cytidylyltransferase" evidence="14">
    <location>
        <begin position="1"/>
        <end position="249"/>
    </location>
</feature>
<keyword evidence="12 14" id="KW-0456">Lyase</keyword>
<gene>
    <name evidence="14 16" type="primary">ispDF</name>
    <name evidence="16" type="ORF">AC244_02695</name>
</gene>
<evidence type="ECO:0000256" key="11">
    <source>
        <dbReference type="ARBA" id="ARBA00023229"/>
    </source>
</evidence>
<evidence type="ECO:0000256" key="9">
    <source>
        <dbReference type="ARBA" id="ARBA00022695"/>
    </source>
</evidence>
<feature type="site" description="Positions MEP for the nucleophilic attack" evidence="14">
    <location>
        <position position="170"/>
    </location>
</feature>
<name>A0A0L8C7S6_ENSAD</name>
<evidence type="ECO:0000256" key="7">
    <source>
        <dbReference type="ARBA" id="ARBA00009789"/>
    </source>
</evidence>
<keyword evidence="9 14" id="KW-0548">Nucleotidyltransferase</keyword>
<feature type="binding site" evidence="14">
    <location>
        <position position="290"/>
    </location>
    <ligand>
        <name>a divalent metal cation</name>
        <dbReference type="ChEBI" id="CHEBI:60240"/>
    </ligand>
</feature>
<dbReference type="PROSITE" id="PS01295">
    <property type="entry name" value="ISPD"/>
    <property type="match status" value="1"/>
</dbReference>
<feature type="binding site" evidence="14">
    <location>
        <position position="387"/>
    </location>
    <ligand>
        <name>4-CDP-2-C-methyl-D-erythritol 2-phosphate</name>
        <dbReference type="ChEBI" id="CHEBI:57919"/>
    </ligand>
</feature>
<evidence type="ECO:0000256" key="13">
    <source>
        <dbReference type="ARBA" id="ARBA00023268"/>
    </source>
</evidence>
<comment type="cofactor">
    <cofactor evidence="3 14">
        <name>a divalent metal cation</name>
        <dbReference type="ChEBI" id="CHEBI:60240"/>
    </cofactor>
</comment>
<keyword evidence="10 14" id="KW-0479">Metal-binding</keyword>
<evidence type="ECO:0000256" key="12">
    <source>
        <dbReference type="ARBA" id="ARBA00023239"/>
    </source>
</evidence>
<dbReference type="PATRIC" id="fig|106592.7.peg.576"/>
<comment type="function">
    <text evidence="14">Bifunctional enzyme that catalyzes the formation of 4-diphosphocytidyl-2-C-methyl-D-erythritol from CTP and 2-C-methyl-D-erythritol 4-phosphate (MEP) (IspD), and catalyzes the conversion of 4-diphosphocytidyl-2-C-methyl-D-erythritol 2-phosphate (CDP-ME2P) to 2-C-methyl-D-erythritol 2,4-cyclodiphosphate (ME-CPP) with a corresponding release of cytidine 5-monophosphate (CMP) (IspF).</text>
</comment>
<feature type="binding site" evidence="14">
    <location>
        <position position="390"/>
    </location>
    <ligand>
        <name>4-CDP-2-C-methyl-D-erythritol 2-phosphate</name>
        <dbReference type="ChEBI" id="CHEBI:57919"/>
    </ligand>
</feature>
<evidence type="ECO:0000256" key="3">
    <source>
        <dbReference type="ARBA" id="ARBA00001968"/>
    </source>
</evidence>
<feature type="site" description="Transition state stabilizer" evidence="14">
    <location>
        <position position="28"/>
    </location>
</feature>
<feature type="domain" description="2-C-methyl-D-erythritol 2,4-cyclodiphosphate synthase" evidence="15">
    <location>
        <begin position="250"/>
        <end position="402"/>
    </location>
</feature>
<organism evidence="16 17">
    <name type="scientific">Ensifer adhaerens</name>
    <name type="common">Sinorhizobium morelense</name>
    <dbReference type="NCBI Taxonomy" id="106592"/>
    <lineage>
        <taxon>Bacteria</taxon>
        <taxon>Pseudomonadati</taxon>
        <taxon>Pseudomonadota</taxon>
        <taxon>Alphaproteobacteria</taxon>
        <taxon>Hyphomicrobiales</taxon>
        <taxon>Rhizobiaceae</taxon>
        <taxon>Sinorhizobium/Ensifer group</taxon>
        <taxon>Ensifer</taxon>
    </lineage>
</organism>
<dbReference type="InterPro" id="IPR018294">
    <property type="entry name" value="ISPD_synthase_CS"/>
</dbReference>
<comment type="similarity">
    <text evidence="6">Belongs to the IspF family.</text>
</comment>
<dbReference type="HAMAP" id="MF_00107">
    <property type="entry name" value="IspF"/>
    <property type="match status" value="1"/>
</dbReference>
<evidence type="ECO:0000256" key="5">
    <source>
        <dbReference type="ARBA" id="ARBA00004787"/>
    </source>
</evidence>
<keyword evidence="8 14" id="KW-0808">Transferase</keyword>
<dbReference type="PANTHER" id="PTHR43181">
    <property type="entry name" value="2-C-METHYL-D-ERYTHRITOL 2,4-CYCLODIPHOSPHATE SYNTHASE, CHLOROPLASTIC"/>
    <property type="match status" value="1"/>
</dbReference>
<dbReference type="InterPro" id="IPR003526">
    <property type="entry name" value="MECDP_synthase"/>
</dbReference>
<feature type="region of interest" description="2-C-methyl-D-erythritol 2,4-cyclodiphosphate synthase" evidence="14">
    <location>
        <begin position="250"/>
        <end position="414"/>
    </location>
</feature>
<feature type="binding site" evidence="14">
    <location>
        <position position="256"/>
    </location>
    <ligand>
        <name>a divalent metal cation</name>
        <dbReference type="ChEBI" id="CHEBI:60240"/>
    </ligand>
</feature>
<dbReference type="InterPro" id="IPR020555">
    <property type="entry name" value="MECDP_synthase_CS"/>
</dbReference>
<evidence type="ECO:0000256" key="6">
    <source>
        <dbReference type="ARBA" id="ARBA00008480"/>
    </source>
</evidence>
<dbReference type="Gene3D" id="3.90.550.10">
    <property type="entry name" value="Spore Coat Polysaccharide Biosynthesis Protein SpsA, Chain A"/>
    <property type="match status" value="1"/>
</dbReference>
<comment type="similarity">
    <text evidence="14">In the C-terminal section; belongs to the IspF family.</text>
</comment>
<feature type="site" description="Transition state stabilizer" evidence="14">
    <location>
        <position position="282"/>
    </location>
</feature>
<dbReference type="Proteomes" id="UP000037425">
    <property type="component" value="Unassembled WGS sequence"/>
</dbReference>
<evidence type="ECO:0000256" key="8">
    <source>
        <dbReference type="ARBA" id="ARBA00022679"/>
    </source>
</evidence>
<proteinExistence type="inferred from homology"/>
<feature type="site" description="Transition state stabilizer" evidence="14">
    <location>
        <position position="381"/>
    </location>
</feature>
<dbReference type="EC" id="4.6.1.12" evidence="14"/>
<accession>A0A0L8C7S6</accession>
<dbReference type="NCBIfam" id="TIGR00453">
    <property type="entry name" value="ispD"/>
    <property type="match status" value="1"/>
</dbReference>
<evidence type="ECO:0000259" key="15">
    <source>
        <dbReference type="Pfam" id="PF02542"/>
    </source>
</evidence>
<feature type="site" description="Transition state stabilizer" evidence="14">
    <location>
        <position position="37"/>
    </location>
</feature>
<dbReference type="GO" id="GO:0019288">
    <property type="term" value="P:isopentenyl diphosphate biosynthetic process, methylerythritol 4-phosphate pathway"/>
    <property type="evidence" value="ECO:0007669"/>
    <property type="project" value="UniProtKB-UniRule"/>
</dbReference>
<comment type="caution">
    <text evidence="14">Lacks conserved residue(s) required for the propagation of feature annotation.</text>
</comment>
<dbReference type="FunFam" id="3.90.550.10:FF:000003">
    <property type="entry name" value="2-C-methyl-D-erythritol 4-phosphate cytidylyltransferase"/>
    <property type="match status" value="1"/>
</dbReference>
<keyword evidence="11 14" id="KW-0414">Isoprene biosynthesis</keyword>
<dbReference type="SUPFAM" id="SSF69765">
    <property type="entry name" value="IpsF-like"/>
    <property type="match status" value="1"/>
</dbReference>
<comment type="catalytic activity">
    <reaction evidence="1 14">
        <text>4-CDP-2-C-methyl-D-erythritol 2-phosphate = 2-C-methyl-D-erythritol 2,4-cyclic diphosphate + CMP</text>
        <dbReference type="Rhea" id="RHEA:23864"/>
        <dbReference type="ChEBI" id="CHEBI:57919"/>
        <dbReference type="ChEBI" id="CHEBI:58483"/>
        <dbReference type="ChEBI" id="CHEBI:60377"/>
        <dbReference type="EC" id="4.6.1.12"/>
    </reaction>
</comment>
<comment type="similarity">
    <text evidence="14">In the N-terminal section; belongs to the IspD/TarI cytidylyltransferase family. IspD subfamily.</text>
</comment>
<comment type="pathway">
    <text evidence="5 14">Isoprenoid biosynthesis; isopentenyl diphosphate biosynthesis via DXP pathway; isopentenyl diphosphate from 1-deoxy-D-xylulose 5-phosphate: step 2/6.</text>
</comment>
<dbReference type="PROSITE" id="PS01350">
    <property type="entry name" value="ISPF"/>
    <property type="match status" value="1"/>
</dbReference>
<evidence type="ECO:0000313" key="16">
    <source>
        <dbReference type="EMBL" id="KOF22874.1"/>
    </source>
</evidence>
<dbReference type="EMBL" id="LGAP01000001">
    <property type="protein sequence ID" value="KOF22874.1"/>
    <property type="molecule type" value="Genomic_DNA"/>
</dbReference>
<dbReference type="HAMAP" id="MF_00108">
    <property type="entry name" value="IspD"/>
    <property type="match status" value="1"/>
</dbReference>
<feature type="binding site" evidence="14">
    <location>
        <begin position="282"/>
        <end position="283"/>
    </location>
    <ligand>
        <name>4-CDP-2-C-methyl-D-erythritol 2-phosphate</name>
        <dbReference type="ChEBI" id="CHEBI:57919"/>
    </ligand>
</feature>
<dbReference type="GO" id="GO:0050518">
    <property type="term" value="F:2-C-methyl-D-erythritol 4-phosphate cytidylyltransferase activity"/>
    <property type="evidence" value="ECO:0007669"/>
    <property type="project" value="UniProtKB-UniRule"/>
</dbReference>
<reference evidence="17" key="1">
    <citation type="submission" date="2015-07" db="EMBL/GenBank/DDBJ databases">
        <title>Whole genome sequence of an Ensifer adhaerens strain isolated from a cave pool in the Wind Cave National Park.</title>
        <authorList>
            <person name="Eng W.W.H."/>
            <person name="Gan H.M."/>
            <person name="Barton H.A."/>
            <person name="Savka M.A."/>
        </authorList>
    </citation>
    <scope>NUCLEOTIDE SEQUENCE [LARGE SCALE GENOMIC DNA]</scope>
    <source>
        <strain evidence="17">SD006</strain>
    </source>
</reference>
<dbReference type="InterPro" id="IPR029044">
    <property type="entry name" value="Nucleotide-diphossugar_trans"/>
</dbReference>
<comment type="pathway">
    <text evidence="4 14">Isoprenoid biosynthesis; isopentenyl diphosphate biosynthesis via DXP pathway; isopentenyl diphosphate from 1-deoxy-D-xylulose 5-phosphate: step 4/6.</text>
</comment>